<protein>
    <submittedName>
        <fullName evidence="1">Uncharacterized protein</fullName>
    </submittedName>
</protein>
<gene>
    <name evidence="1" type="ORF">EZS28_034877</name>
</gene>
<dbReference type="AlphaFoldDB" id="A0A5J4UG16"/>
<sequence length="204" mass="23348">MNPKFKGRQPNRITTQFILIQAEILEVEQVNNWKNFKKIMWMSLNIQKFDHKTRTTRNINTENIRGVLDTRLGPLFSQLDYPGPPGRAPDQSYTKLRSTQPSCRKQWIDALIYTNPLNQTTPYRNQNQCTILNVELMRIITSPFQVPKEKQHQQIAGEAVQVHHAPREIFSTNGNVRRVASSTDSIVSGQIGVAGIKPINIQTV</sequence>
<organism evidence="1 2">
    <name type="scientific">Streblomastix strix</name>
    <dbReference type="NCBI Taxonomy" id="222440"/>
    <lineage>
        <taxon>Eukaryota</taxon>
        <taxon>Metamonada</taxon>
        <taxon>Preaxostyla</taxon>
        <taxon>Oxymonadida</taxon>
        <taxon>Streblomastigidae</taxon>
        <taxon>Streblomastix</taxon>
    </lineage>
</organism>
<accession>A0A5J4UG16</accession>
<feature type="non-terminal residue" evidence="1">
    <location>
        <position position="204"/>
    </location>
</feature>
<evidence type="ECO:0000313" key="2">
    <source>
        <dbReference type="Proteomes" id="UP000324800"/>
    </source>
</evidence>
<dbReference type="Proteomes" id="UP000324800">
    <property type="component" value="Unassembled WGS sequence"/>
</dbReference>
<reference evidence="1 2" key="1">
    <citation type="submission" date="2019-03" db="EMBL/GenBank/DDBJ databases">
        <title>Single cell metagenomics reveals metabolic interactions within the superorganism composed of flagellate Streblomastix strix and complex community of Bacteroidetes bacteria on its surface.</title>
        <authorList>
            <person name="Treitli S.C."/>
            <person name="Kolisko M."/>
            <person name="Husnik F."/>
            <person name="Keeling P."/>
            <person name="Hampl V."/>
        </authorList>
    </citation>
    <scope>NUCLEOTIDE SEQUENCE [LARGE SCALE GENOMIC DNA]</scope>
    <source>
        <strain evidence="1">ST1C</strain>
    </source>
</reference>
<name>A0A5J4UG16_9EUKA</name>
<evidence type="ECO:0000313" key="1">
    <source>
        <dbReference type="EMBL" id="KAA6369598.1"/>
    </source>
</evidence>
<proteinExistence type="predicted"/>
<dbReference type="EMBL" id="SNRW01016214">
    <property type="protein sequence ID" value="KAA6369598.1"/>
    <property type="molecule type" value="Genomic_DNA"/>
</dbReference>
<comment type="caution">
    <text evidence="1">The sequence shown here is derived from an EMBL/GenBank/DDBJ whole genome shotgun (WGS) entry which is preliminary data.</text>
</comment>